<name>A0A5C6DTR5_9BACT</name>
<accession>A0A5C6DTR5</accession>
<feature type="domain" description="Heparinase II/III-like C-terminal" evidence="3">
    <location>
        <begin position="394"/>
        <end position="607"/>
    </location>
</feature>
<evidence type="ECO:0000259" key="3">
    <source>
        <dbReference type="Pfam" id="PF07940"/>
    </source>
</evidence>
<dbReference type="Proteomes" id="UP000315471">
    <property type="component" value="Unassembled WGS sequence"/>
</dbReference>
<dbReference type="PANTHER" id="PTHR38045">
    <property type="entry name" value="CHROMOSOME 1, WHOLE GENOME SHOTGUN SEQUENCE"/>
    <property type="match status" value="1"/>
</dbReference>
<sequence length="695" mass="79472" precursor="true">MFQRLNALAAVAAMMCVVTSCPAVTPDEMSRAIPEKLDHPYLYFSAEDIPDLQARTRDDEVCKSIYTRLLAKGQKLLTTEVETTAPREDKNPRYTGDWSYHKYIDRNWDSALTLAFLYQMTGEAKYAEKSFEFADVVCDVTHWEDRAHQFPIIYSRVMPWNVPDDQVVFNYDLYTAHTAHAMSLVYDWIYDWMNVRQRDRIRGALLEKAILRVRGNWDYHWWAHAYRCNWVAHCSSGAGLASMALLTEDPQLIDVVAESYNRVWRCFDEIGIDGGWQEGTGYSRDIYEWAVKYGMPLKRMTSGEYTLLNHPKINEHPVSFLLWTLLPPNQKVDFGDTGSQVIRKSAVFNVLAEETGSAEAAWYAKNICASDRNSLWDIIFPVTTVEPALPEMKSRHFRTIDYVVMRSSFTDTETVTLYCKAGRHTDPHHGHLDCGDWGVNYRGEIYIRGIGNIPYDEKCFDDVRWTYPQAGSQGQNVIFVNGEKQIPGKWRGKPMDESIGGDVLEYRYGDEREYMLMDGTNAYPKQELKKWRRHFILDKPEVTVVLDEIESVADAKIESRIHPIGDVEIPDDHSYLLLKGRRGNMAVITVASTPIQYAPDRHSFRAEQKNARLRLIPYVDTELNASGTETTISTIVLPVEDANEARAVAESVKRSVDDEGGLTLSFAAKGQTHTYHYQHSDDGLVLAQQEGLQDN</sequence>
<dbReference type="SUPFAM" id="SSF48230">
    <property type="entry name" value="Chondroitin AC/alginate lyase"/>
    <property type="match status" value="1"/>
</dbReference>
<dbReference type="InterPro" id="IPR008929">
    <property type="entry name" value="Chondroitin_lyas"/>
</dbReference>
<keyword evidence="5" id="KW-1185">Reference proteome</keyword>
<protein>
    <submittedName>
        <fullName evidence="4">Heparinase II/III-like protein</fullName>
    </submittedName>
</protein>
<dbReference type="Gene3D" id="1.50.10.100">
    <property type="entry name" value="Chondroitin AC/alginate lyase"/>
    <property type="match status" value="1"/>
</dbReference>
<evidence type="ECO:0000313" key="5">
    <source>
        <dbReference type="Proteomes" id="UP000315471"/>
    </source>
</evidence>
<reference evidence="4 5" key="1">
    <citation type="submission" date="2019-02" db="EMBL/GenBank/DDBJ databases">
        <title>Deep-cultivation of Planctomycetes and their phenomic and genomic characterization uncovers novel biology.</title>
        <authorList>
            <person name="Wiegand S."/>
            <person name="Jogler M."/>
            <person name="Boedeker C."/>
            <person name="Pinto D."/>
            <person name="Vollmers J."/>
            <person name="Rivas-Marin E."/>
            <person name="Kohn T."/>
            <person name="Peeters S.H."/>
            <person name="Heuer A."/>
            <person name="Rast P."/>
            <person name="Oberbeckmann S."/>
            <person name="Bunk B."/>
            <person name="Jeske O."/>
            <person name="Meyerdierks A."/>
            <person name="Storesund J.E."/>
            <person name="Kallscheuer N."/>
            <person name="Luecker S."/>
            <person name="Lage O.M."/>
            <person name="Pohl T."/>
            <person name="Merkel B.J."/>
            <person name="Hornburger P."/>
            <person name="Mueller R.-W."/>
            <person name="Bruemmer F."/>
            <person name="Labrenz M."/>
            <person name="Spormann A.M."/>
            <person name="Op Den Camp H."/>
            <person name="Overmann J."/>
            <person name="Amann R."/>
            <person name="Jetten M.S.M."/>
            <person name="Mascher T."/>
            <person name="Medema M.H."/>
            <person name="Devos D.P."/>
            <person name="Kaster A.-K."/>
            <person name="Ovreas L."/>
            <person name="Rohde M."/>
            <person name="Galperin M.Y."/>
            <person name="Jogler C."/>
        </authorList>
    </citation>
    <scope>NUCLEOTIDE SEQUENCE [LARGE SCALE GENOMIC DNA]</scope>
    <source>
        <strain evidence="4 5">Q31b</strain>
    </source>
</reference>
<comment type="subcellular location">
    <subcellularLocation>
        <location evidence="1">Cell envelope</location>
    </subcellularLocation>
</comment>
<dbReference type="PROSITE" id="PS51257">
    <property type="entry name" value="PROKAR_LIPOPROTEIN"/>
    <property type="match status" value="1"/>
</dbReference>
<feature type="chain" id="PRO_5023007598" evidence="2">
    <location>
        <begin position="24"/>
        <end position="695"/>
    </location>
</feature>
<dbReference type="Pfam" id="PF07940">
    <property type="entry name" value="Hepar_II_III_C"/>
    <property type="match status" value="1"/>
</dbReference>
<dbReference type="GO" id="GO:0030313">
    <property type="term" value="C:cell envelope"/>
    <property type="evidence" value="ECO:0007669"/>
    <property type="project" value="UniProtKB-SubCell"/>
</dbReference>
<gene>
    <name evidence="4" type="ORF">Q31b_39690</name>
</gene>
<dbReference type="AlphaFoldDB" id="A0A5C6DTR5"/>
<dbReference type="PANTHER" id="PTHR38045:SF1">
    <property type="entry name" value="HEPARINASE II_III-LIKE PROTEIN"/>
    <property type="match status" value="1"/>
</dbReference>
<evidence type="ECO:0000313" key="4">
    <source>
        <dbReference type="EMBL" id="TWU38891.1"/>
    </source>
</evidence>
<dbReference type="InterPro" id="IPR012480">
    <property type="entry name" value="Hepar_II_III_C"/>
</dbReference>
<dbReference type="GO" id="GO:0016829">
    <property type="term" value="F:lyase activity"/>
    <property type="evidence" value="ECO:0007669"/>
    <property type="project" value="InterPro"/>
</dbReference>
<keyword evidence="2" id="KW-0732">Signal</keyword>
<dbReference type="RefSeq" id="WP_146601185.1">
    <property type="nucleotide sequence ID" value="NZ_SJPY01000006.1"/>
</dbReference>
<dbReference type="EMBL" id="SJPY01000006">
    <property type="protein sequence ID" value="TWU38891.1"/>
    <property type="molecule type" value="Genomic_DNA"/>
</dbReference>
<comment type="caution">
    <text evidence="4">The sequence shown here is derived from an EMBL/GenBank/DDBJ whole genome shotgun (WGS) entry which is preliminary data.</text>
</comment>
<dbReference type="OrthoDB" id="9772435at2"/>
<evidence type="ECO:0000256" key="1">
    <source>
        <dbReference type="ARBA" id="ARBA00004196"/>
    </source>
</evidence>
<dbReference type="Gene3D" id="2.70.98.70">
    <property type="match status" value="1"/>
</dbReference>
<organism evidence="4 5">
    <name type="scientific">Novipirellula aureliae</name>
    <dbReference type="NCBI Taxonomy" id="2527966"/>
    <lineage>
        <taxon>Bacteria</taxon>
        <taxon>Pseudomonadati</taxon>
        <taxon>Planctomycetota</taxon>
        <taxon>Planctomycetia</taxon>
        <taxon>Pirellulales</taxon>
        <taxon>Pirellulaceae</taxon>
        <taxon>Novipirellula</taxon>
    </lineage>
</organism>
<evidence type="ECO:0000256" key="2">
    <source>
        <dbReference type="SAM" id="SignalP"/>
    </source>
</evidence>
<feature type="signal peptide" evidence="2">
    <location>
        <begin position="1"/>
        <end position="23"/>
    </location>
</feature>
<proteinExistence type="predicted"/>